<evidence type="ECO:0000256" key="2">
    <source>
        <dbReference type="SAM" id="Phobius"/>
    </source>
</evidence>
<keyword evidence="2" id="KW-1133">Transmembrane helix</keyword>
<dbReference type="PANTHER" id="PTHR43798:SF33">
    <property type="entry name" value="HYDROLASE, PUTATIVE (AFU_ORTHOLOGUE AFUA_2G14860)-RELATED"/>
    <property type="match status" value="1"/>
</dbReference>
<dbReference type="InParanoid" id="A0A2G5DMZ6"/>
<protein>
    <recommendedName>
        <fullName evidence="3">AB hydrolase-1 domain-containing protein</fullName>
    </recommendedName>
</protein>
<evidence type="ECO:0000256" key="1">
    <source>
        <dbReference type="SAM" id="MobiDB-lite"/>
    </source>
</evidence>
<feature type="domain" description="AB hydrolase-1" evidence="3">
    <location>
        <begin position="117"/>
        <end position="278"/>
    </location>
</feature>
<dbReference type="GO" id="GO:0046464">
    <property type="term" value="P:acylglycerol catabolic process"/>
    <property type="evidence" value="ECO:0007669"/>
    <property type="project" value="TreeGrafter"/>
</dbReference>
<reference evidence="4 5" key="1">
    <citation type="submission" date="2017-09" db="EMBL/GenBank/DDBJ databases">
        <title>WGS assembly of Aquilegia coerulea Goldsmith.</title>
        <authorList>
            <person name="Hodges S."/>
            <person name="Kramer E."/>
            <person name="Nordborg M."/>
            <person name="Tomkins J."/>
            <person name="Borevitz J."/>
            <person name="Derieg N."/>
            <person name="Yan J."/>
            <person name="Mihaltcheva S."/>
            <person name="Hayes R.D."/>
            <person name="Rokhsar D."/>
        </authorList>
    </citation>
    <scope>NUCLEOTIDE SEQUENCE [LARGE SCALE GENOMIC DNA]</scope>
    <source>
        <strain evidence="5">cv. Goldsmith</strain>
    </source>
</reference>
<feature type="compositionally biased region" description="Basic and acidic residues" evidence="1">
    <location>
        <begin position="1"/>
        <end position="16"/>
    </location>
</feature>
<name>A0A2G5DMZ6_AQUCA</name>
<feature type="compositionally biased region" description="Low complexity" evidence="1">
    <location>
        <begin position="17"/>
        <end position="34"/>
    </location>
</feature>
<dbReference type="InterPro" id="IPR000073">
    <property type="entry name" value="AB_hydrolase_1"/>
</dbReference>
<dbReference type="SUPFAM" id="SSF53474">
    <property type="entry name" value="alpha/beta-Hydrolases"/>
    <property type="match status" value="1"/>
</dbReference>
<dbReference type="Gene3D" id="3.40.50.1820">
    <property type="entry name" value="alpha/beta hydrolase"/>
    <property type="match status" value="1"/>
</dbReference>
<dbReference type="GO" id="GO:0016020">
    <property type="term" value="C:membrane"/>
    <property type="evidence" value="ECO:0007669"/>
    <property type="project" value="TreeGrafter"/>
</dbReference>
<dbReference type="InterPro" id="IPR029058">
    <property type="entry name" value="AB_hydrolase_fold"/>
</dbReference>
<evidence type="ECO:0000313" key="4">
    <source>
        <dbReference type="EMBL" id="PIA44869.1"/>
    </source>
</evidence>
<dbReference type="EMBL" id="KZ305034">
    <property type="protein sequence ID" value="PIA44869.1"/>
    <property type="molecule type" value="Genomic_DNA"/>
</dbReference>
<dbReference type="PANTHER" id="PTHR43798">
    <property type="entry name" value="MONOACYLGLYCEROL LIPASE"/>
    <property type="match status" value="1"/>
</dbReference>
<dbReference type="InterPro" id="IPR050266">
    <property type="entry name" value="AB_hydrolase_sf"/>
</dbReference>
<feature type="transmembrane region" description="Helical" evidence="2">
    <location>
        <begin position="43"/>
        <end position="63"/>
    </location>
</feature>
<keyword evidence="2" id="KW-0472">Membrane</keyword>
<accession>A0A2G5DMZ6</accession>
<keyword evidence="5" id="KW-1185">Reference proteome</keyword>
<dbReference type="Pfam" id="PF00561">
    <property type="entry name" value="Abhydrolase_1"/>
    <property type="match status" value="1"/>
</dbReference>
<evidence type="ECO:0000259" key="3">
    <source>
        <dbReference type="Pfam" id="PF00561"/>
    </source>
</evidence>
<dbReference type="STRING" id="218851.A0A2G5DMZ6"/>
<dbReference type="OrthoDB" id="6431331at2759"/>
<proteinExistence type="predicted"/>
<dbReference type="AlphaFoldDB" id="A0A2G5DMZ6"/>
<organism evidence="4 5">
    <name type="scientific">Aquilegia coerulea</name>
    <name type="common">Rocky mountain columbine</name>
    <dbReference type="NCBI Taxonomy" id="218851"/>
    <lineage>
        <taxon>Eukaryota</taxon>
        <taxon>Viridiplantae</taxon>
        <taxon>Streptophyta</taxon>
        <taxon>Embryophyta</taxon>
        <taxon>Tracheophyta</taxon>
        <taxon>Spermatophyta</taxon>
        <taxon>Magnoliopsida</taxon>
        <taxon>Ranunculales</taxon>
        <taxon>Ranunculaceae</taxon>
        <taxon>Thalictroideae</taxon>
        <taxon>Aquilegia</taxon>
    </lineage>
</organism>
<feature type="region of interest" description="Disordered" evidence="1">
    <location>
        <begin position="1"/>
        <end position="34"/>
    </location>
</feature>
<gene>
    <name evidence="4" type="ORF">AQUCO_01700443v1</name>
</gene>
<sequence length="483" mass="53888">MAIIKEEPEENKEAKPSNETTPQPSSSSSPKPVDSHSPTANAFMFWAYFTLFIALITPIFVFLSSLSPQDDKSWFLSLPNDLRLHYSKGRTIKVQTQPNGSPIEVFAIENGPRDAETVLLIHGLGCSSYSFRHVIKSLGLNGIRGVAIDLPGSGFSDKSSLEEDERLGGVFGKIWDIYSDIKEKGLFWGFDQLVEQGRIPYEEFEIRVSPRKSLKPLKLGSEEMSHVIGQVIDSMNLSPVHLVLHDSALGMSANWVSENAGLVSSLTLVDSTPRSVALPLSLLELPIVREFVLGSSFLYTRTVRFCCSRLIESSVTEAHRVLLKGRDGRRTIVGVGKDLNYTYDLGKWAGMETVKSVPIQVLWSSSWSEEWSKEGHWVLEALPHATFIKHSGGRWPQEDAADEISETIMRFVSSLPPSTRQVEEEPIPEHIQILFADATRGDHHHDLHHGHGGHEHHHHSHGVHNGDHGHIHEPNYMDAYGLI</sequence>
<keyword evidence="2" id="KW-0812">Transmembrane</keyword>
<dbReference type="Proteomes" id="UP000230069">
    <property type="component" value="Unassembled WGS sequence"/>
</dbReference>
<dbReference type="GO" id="GO:0047372">
    <property type="term" value="F:monoacylglycerol lipase activity"/>
    <property type="evidence" value="ECO:0007669"/>
    <property type="project" value="TreeGrafter"/>
</dbReference>
<feature type="compositionally biased region" description="Basic residues" evidence="1">
    <location>
        <begin position="446"/>
        <end position="462"/>
    </location>
</feature>
<evidence type="ECO:0000313" key="5">
    <source>
        <dbReference type="Proteomes" id="UP000230069"/>
    </source>
</evidence>
<feature type="region of interest" description="Disordered" evidence="1">
    <location>
        <begin position="442"/>
        <end position="472"/>
    </location>
</feature>
<dbReference type="FunCoup" id="A0A2G5DMZ6">
    <property type="interactions" value="2097"/>
</dbReference>